<comment type="caution">
    <text evidence="1">The sequence shown here is derived from an EMBL/GenBank/DDBJ whole genome shotgun (WGS) entry which is preliminary data.</text>
</comment>
<evidence type="ECO:0000313" key="1">
    <source>
        <dbReference type="EMBL" id="MVO90629.1"/>
    </source>
</evidence>
<dbReference type="AlphaFoldDB" id="A0A6L6XBK4"/>
<keyword evidence="2" id="KW-1185">Reference proteome</keyword>
<proteinExistence type="predicted"/>
<organism evidence="1 2">
    <name type="scientific">Streptomyces typhae</name>
    <dbReference type="NCBI Taxonomy" id="2681492"/>
    <lineage>
        <taxon>Bacteria</taxon>
        <taxon>Bacillati</taxon>
        <taxon>Actinomycetota</taxon>
        <taxon>Actinomycetes</taxon>
        <taxon>Kitasatosporales</taxon>
        <taxon>Streptomycetaceae</taxon>
        <taxon>Streptomyces</taxon>
    </lineage>
</organism>
<evidence type="ECO:0008006" key="3">
    <source>
        <dbReference type="Google" id="ProtNLM"/>
    </source>
</evidence>
<name>A0A6L6XBK4_9ACTN</name>
<gene>
    <name evidence="1" type="ORF">GPA10_39245</name>
</gene>
<dbReference type="RefSeq" id="WP_157169591.1">
    <property type="nucleotide sequence ID" value="NZ_WPNZ01000035.1"/>
</dbReference>
<sequence length="110" mass="12124">MRAYFADELLLMLPLTDGPGVRLFGEILGIHRGPLALAVTEEADRTDEIVVDLTETRFLAHSVLDILILLAQRLTPPQHLLIRAPAHLNLRAQLAGRGADGLQTLRLQES</sequence>
<evidence type="ECO:0000313" key="2">
    <source>
        <dbReference type="Proteomes" id="UP000483802"/>
    </source>
</evidence>
<accession>A0A6L6XBK4</accession>
<protein>
    <recommendedName>
        <fullName evidence="3">STAS domain-containing protein</fullName>
    </recommendedName>
</protein>
<dbReference type="Proteomes" id="UP000483802">
    <property type="component" value="Unassembled WGS sequence"/>
</dbReference>
<reference evidence="1 2" key="1">
    <citation type="submission" date="2019-11" db="EMBL/GenBank/DDBJ databases">
        <title>Streptomyces typhae sp. nov., a novel endophytic actinomycete isolated from the root of cattail pollen (Typha angustifolia L.).</title>
        <authorList>
            <person name="Peng C."/>
        </authorList>
    </citation>
    <scope>NUCLEOTIDE SEQUENCE [LARGE SCALE GENOMIC DNA]</scope>
    <source>
        <strain evidence="2">p1417</strain>
    </source>
</reference>
<dbReference type="EMBL" id="WPNZ01000035">
    <property type="protein sequence ID" value="MVO90629.1"/>
    <property type="molecule type" value="Genomic_DNA"/>
</dbReference>